<dbReference type="SUPFAM" id="SSF53474">
    <property type="entry name" value="alpha/beta-Hydrolases"/>
    <property type="match status" value="1"/>
</dbReference>
<dbReference type="Gene3D" id="3.40.50.1820">
    <property type="entry name" value="alpha/beta hydrolase"/>
    <property type="match status" value="1"/>
</dbReference>
<dbReference type="GO" id="GO:0004806">
    <property type="term" value="F:triacylglycerol lipase activity"/>
    <property type="evidence" value="ECO:0007669"/>
    <property type="project" value="UniProtKB-EC"/>
</dbReference>
<dbReference type="Pfam" id="PF00561">
    <property type="entry name" value="Abhydrolase_1"/>
    <property type="match status" value="1"/>
</dbReference>
<dbReference type="InterPro" id="IPR029058">
    <property type="entry name" value="AB_hydrolase_fold"/>
</dbReference>
<name>A0A160TIN9_9ZZZZ</name>
<dbReference type="AlphaFoldDB" id="A0A160TIN9"/>
<accession>A0A160TIN9</accession>
<dbReference type="InterPro" id="IPR000073">
    <property type="entry name" value="AB_hydrolase_1"/>
</dbReference>
<gene>
    <name evidence="2" type="ORF">MGWOODY_Tha389</name>
</gene>
<proteinExistence type="predicted"/>
<dbReference type="EC" id="3.1.1.3" evidence="2"/>
<dbReference type="SMR" id="A0A160TIN9"/>
<dbReference type="EMBL" id="CZQC01000073">
    <property type="protein sequence ID" value="CUS43039.1"/>
    <property type="molecule type" value="Genomic_DNA"/>
</dbReference>
<keyword evidence="2" id="KW-0378">Hydrolase</keyword>
<evidence type="ECO:0000259" key="1">
    <source>
        <dbReference type="Pfam" id="PF00561"/>
    </source>
</evidence>
<evidence type="ECO:0000313" key="2">
    <source>
        <dbReference type="EMBL" id="CUS43039.1"/>
    </source>
</evidence>
<reference evidence="2" key="1">
    <citation type="submission" date="2015-10" db="EMBL/GenBank/DDBJ databases">
        <authorList>
            <person name="Gilbert D.G."/>
        </authorList>
    </citation>
    <scope>NUCLEOTIDE SEQUENCE</scope>
</reference>
<sequence length="311" mass="33350">MKLKCLALAAAITVSAPTFSMSSTPETGYTETKYPIVLAHGLFGFDSLLGVDYWYKIPETLQKDGASVYLTQVSNSNSPEIRGEQLILQIEEILALTGAEKVNLIGHSHGGPTTRYVASVRPDLVASVTSVGGVNKGTPVAQTLQDWNEGSTEFEWLLDNLGNALSTTIDFLSGGGYEQDLLASIGSMTFAEAERFNNEHPAGIPATACGEGDYEVNGIGFYSWTGAKPVTNVLDISDLITAGASLFFTDGEANDGLVGTCSTHLGMVVRDDFKMNHLDEVNQLLGIHHLTETDPLTVFRTHANRLKLAGF</sequence>
<protein>
    <submittedName>
        <fullName evidence="2">Lipase</fullName>
        <ecNumber evidence="2">3.1.1.3</ecNumber>
    </submittedName>
</protein>
<organism evidence="2">
    <name type="scientific">hydrothermal vent metagenome</name>
    <dbReference type="NCBI Taxonomy" id="652676"/>
    <lineage>
        <taxon>unclassified sequences</taxon>
        <taxon>metagenomes</taxon>
        <taxon>ecological metagenomes</taxon>
    </lineage>
</organism>
<feature type="domain" description="AB hydrolase-1" evidence="1">
    <location>
        <begin position="34"/>
        <end position="243"/>
    </location>
</feature>